<keyword evidence="1" id="KW-0812">Transmembrane</keyword>
<reference evidence="4" key="1">
    <citation type="submission" date="2017-09" db="EMBL/GenBank/DDBJ databases">
        <title>Depth-based differentiation of microbial function through sediment-hosted aquifers and enrichment of novel symbionts in the deep terrestrial subsurface.</title>
        <authorList>
            <person name="Probst A.J."/>
            <person name="Ladd B."/>
            <person name="Jarett J.K."/>
            <person name="Geller-Mcgrath D.E."/>
            <person name="Sieber C.M.K."/>
            <person name="Emerson J.B."/>
            <person name="Anantharaman K."/>
            <person name="Thomas B.C."/>
            <person name="Malmstrom R."/>
            <person name="Stieglmeier M."/>
            <person name="Klingl A."/>
            <person name="Woyke T."/>
            <person name="Ryan C.M."/>
            <person name="Banfield J.F."/>
        </authorList>
    </citation>
    <scope>NUCLEOTIDE SEQUENCE [LARGE SCALE GENOMIC DNA]</scope>
</reference>
<keyword evidence="1" id="KW-1133">Transmembrane helix</keyword>
<dbReference type="Proteomes" id="UP000228528">
    <property type="component" value="Unassembled WGS sequence"/>
</dbReference>
<evidence type="ECO:0000313" key="4">
    <source>
        <dbReference type="Proteomes" id="UP000228528"/>
    </source>
</evidence>
<evidence type="ECO:0000259" key="2">
    <source>
        <dbReference type="Pfam" id="PF18893"/>
    </source>
</evidence>
<feature type="transmembrane region" description="Helical" evidence="1">
    <location>
        <begin position="7"/>
        <end position="30"/>
    </location>
</feature>
<sequence length="87" mass="9811">MDYFSPTMLTILSIVGVLGFLLQIVGVIRAVQRKEWVWTVVLLLVNTFGILPLYYLLVVAKTSKNASIYSASENPTYKEENPMNKTV</sequence>
<name>A0A2M6P2E7_9BACT</name>
<organism evidence="3 4">
    <name type="scientific">Candidatus Magasanikbacteria bacterium CG10_big_fil_rev_8_21_14_0_10_38_6</name>
    <dbReference type="NCBI Taxonomy" id="1974647"/>
    <lineage>
        <taxon>Bacteria</taxon>
        <taxon>Candidatus Magasanikiibacteriota</taxon>
    </lineage>
</organism>
<dbReference type="Pfam" id="PF18893">
    <property type="entry name" value="DUF5652"/>
    <property type="match status" value="1"/>
</dbReference>
<protein>
    <recommendedName>
        <fullName evidence="2">DUF5652 domain-containing protein</fullName>
    </recommendedName>
</protein>
<accession>A0A2M6P2E7</accession>
<gene>
    <name evidence="3" type="ORF">COU30_00035</name>
</gene>
<evidence type="ECO:0000313" key="3">
    <source>
        <dbReference type="EMBL" id="PIR77886.1"/>
    </source>
</evidence>
<feature type="domain" description="DUF5652" evidence="2">
    <location>
        <begin position="4"/>
        <end position="65"/>
    </location>
</feature>
<dbReference type="InterPro" id="IPR043712">
    <property type="entry name" value="DUF5652"/>
</dbReference>
<keyword evidence="1" id="KW-0472">Membrane</keyword>
<proteinExistence type="predicted"/>
<dbReference type="EMBL" id="PFBW01000001">
    <property type="protein sequence ID" value="PIR77886.1"/>
    <property type="molecule type" value="Genomic_DNA"/>
</dbReference>
<feature type="transmembrane region" description="Helical" evidence="1">
    <location>
        <begin position="36"/>
        <end position="57"/>
    </location>
</feature>
<evidence type="ECO:0000256" key="1">
    <source>
        <dbReference type="SAM" id="Phobius"/>
    </source>
</evidence>
<dbReference type="AlphaFoldDB" id="A0A2M6P2E7"/>
<comment type="caution">
    <text evidence="3">The sequence shown here is derived from an EMBL/GenBank/DDBJ whole genome shotgun (WGS) entry which is preliminary data.</text>
</comment>